<dbReference type="EMBL" id="VFPH01000001">
    <property type="protein sequence ID" value="TQM43106.1"/>
    <property type="molecule type" value="Genomic_DNA"/>
</dbReference>
<evidence type="ECO:0000313" key="4">
    <source>
        <dbReference type="Proteomes" id="UP000319818"/>
    </source>
</evidence>
<dbReference type="Pfam" id="PF04230">
    <property type="entry name" value="PS_pyruv_trans"/>
    <property type="match status" value="1"/>
</dbReference>
<keyword evidence="3" id="KW-0808">Transferase</keyword>
<comment type="caution">
    <text evidence="3">The sequence shown here is derived from an EMBL/GenBank/DDBJ whole genome shotgun (WGS) entry which is preliminary data.</text>
</comment>
<evidence type="ECO:0000256" key="1">
    <source>
        <dbReference type="SAM" id="MobiDB-lite"/>
    </source>
</evidence>
<dbReference type="AlphaFoldDB" id="A0A543GAI5"/>
<proteinExistence type="predicted"/>
<accession>A0A543GAI5</accession>
<evidence type="ECO:0000259" key="2">
    <source>
        <dbReference type="Pfam" id="PF04230"/>
    </source>
</evidence>
<keyword evidence="4" id="KW-1185">Reference proteome</keyword>
<dbReference type="RefSeq" id="WP_142096133.1">
    <property type="nucleotide sequence ID" value="NZ_VFPH01000001.1"/>
</dbReference>
<reference evidence="3 4" key="1">
    <citation type="submission" date="2019-06" db="EMBL/GenBank/DDBJ databases">
        <title>Sequencing the genomes of 1000 actinobacteria strains.</title>
        <authorList>
            <person name="Klenk H.-P."/>
        </authorList>
    </citation>
    <scope>NUCLEOTIDE SEQUENCE [LARGE SCALE GENOMIC DNA]</scope>
    <source>
        <strain evidence="3 4">DSM 45511</strain>
    </source>
</reference>
<dbReference type="InterPro" id="IPR007345">
    <property type="entry name" value="Polysacch_pyruvyl_Trfase"/>
</dbReference>
<gene>
    <name evidence="3" type="ORF">FB388_0447</name>
</gene>
<feature type="domain" description="Polysaccharide pyruvyl transferase" evidence="2">
    <location>
        <begin position="26"/>
        <end position="369"/>
    </location>
</feature>
<dbReference type="PANTHER" id="PTHR36836">
    <property type="entry name" value="COLANIC ACID BIOSYNTHESIS PROTEIN WCAK"/>
    <property type="match status" value="1"/>
</dbReference>
<feature type="region of interest" description="Disordered" evidence="1">
    <location>
        <begin position="116"/>
        <end position="142"/>
    </location>
</feature>
<dbReference type="OrthoDB" id="446609at2"/>
<feature type="compositionally biased region" description="Basic and acidic residues" evidence="1">
    <location>
        <begin position="129"/>
        <end position="142"/>
    </location>
</feature>
<dbReference type="GO" id="GO:0016740">
    <property type="term" value="F:transferase activity"/>
    <property type="evidence" value="ECO:0007669"/>
    <property type="project" value="UniProtKB-KW"/>
</dbReference>
<dbReference type="Proteomes" id="UP000319818">
    <property type="component" value="Unassembled WGS sequence"/>
</dbReference>
<evidence type="ECO:0000313" key="3">
    <source>
        <dbReference type="EMBL" id="TQM43106.1"/>
    </source>
</evidence>
<name>A0A543GAI5_9PSEU</name>
<sequence>MDRTGIAPASNETRVLVENGEYWLNNKGDLAILDVSVRRLTRQWPSARVGVLTFAPGLLRAYEPAVEPICYQRGGDWPRRSPRRLTGRRVPELTGPLFNAWDAATALPGRVARRLQPAHRSVDRTGSGRADRERPALRREGGRLPNALADATAVIAIGGGYLTDVDRFQTERTLDLLGYATTHGIPAFLIGQGIGPLGDEALLRHAADVLPLVDLIALREGLRGPDLLRRLGVPADRVIVTGDDAVELGYTVRPRELGNDIGVCLRVADYSPVDTRMRTALAAAVQSLAAERSAALVPLIISEHAAEDRRATLPLLAGSAATAAPLGRFASARSLCRQVGRCRVVVTGAYHNAVFALSQGIPVVGMSTSQYYDDKFNGLAAMFGDGLDLVRLDGEDVEDRLRRSVERMWHEAPRLRASLLDAAAHQVLASRAVFDRIVGIVDGKVSRQPTNDPPSPPTCRL</sequence>
<dbReference type="PANTHER" id="PTHR36836:SF1">
    <property type="entry name" value="COLANIC ACID BIOSYNTHESIS PROTEIN WCAK"/>
    <property type="match status" value="1"/>
</dbReference>
<organism evidence="3 4">
    <name type="scientific">Pseudonocardia cypriaca</name>
    <dbReference type="NCBI Taxonomy" id="882449"/>
    <lineage>
        <taxon>Bacteria</taxon>
        <taxon>Bacillati</taxon>
        <taxon>Actinomycetota</taxon>
        <taxon>Actinomycetes</taxon>
        <taxon>Pseudonocardiales</taxon>
        <taxon>Pseudonocardiaceae</taxon>
        <taxon>Pseudonocardia</taxon>
    </lineage>
</organism>
<protein>
    <submittedName>
        <fullName evidence="3">Polysaccharide pyruvyl transferase WcaK-like protein</fullName>
    </submittedName>
</protein>